<evidence type="ECO:0000256" key="1">
    <source>
        <dbReference type="SAM" id="Phobius"/>
    </source>
</evidence>
<name>A0A3B0SVK5_9ZZZZ</name>
<feature type="transmembrane region" description="Helical" evidence="1">
    <location>
        <begin position="200"/>
        <end position="223"/>
    </location>
</feature>
<reference evidence="3" key="1">
    <citation type="submission" date="2018-06" db="EMBL/GenBank/DDBJ databases">
        <authorList>
            <person name="Zhirakovskaya E."/>
        </authorList>
    </citation>
    <scope>NUCLEOTIDE SEQUENCE</scope>
</reference>
<dbReference type="SMART" id="SM00388">
    <property type="entry name" value="HisKA"/>
    <property type="match status" value="1"/>
</dbReference>
<protein>
    <submittedName>
        <fullName evidence="3">Sensor histidine kinase in cluster with mercury reductase</fullName>
    </submittedName>
</protein>
<keyword evidence="1" id="KW-0472">Membrane</keyword>
<dbReference type="Pfam" id="PF00512">
    <property type="entry name" value="HisKA"/>
    <property type="match status" value="1"/>
</dbReference>
<evidence type="ECO:0000313" key="3">
    <source>
        <dbReference type="EMBL" id="VAV98825.1"/>
    </source>
</evidence>
<keyword evidence="3" id="KW-0808">Transferase</keyword>
<keyword evidence="3" id="KW-0418">Kinase</keyword>
<gene>
    <name evidence="3" type="ORF">MNBD_ALPHA06-1649</name>
</gene>
<dbReference type="AlphaFoldDB" id="A0A3B0SVK5"/>
<dbReference type="SUPFAM" id="SSF47384">
    <property type="entry name" value="Homodimeric domain of signal transducing histidine kinase"/>
    <property type="match status" value="1"/>
</dbReference>
<feature type="transmembrane region" description="Helical" evidence="1">
    <location>
        <begin position="48"/>
        <end position="71"/>
    </location>
</feature>
<dbReference type="CDD" id="cd00082">
    <property type="entry name" value="HisKA"/>
    <property type="match status" value="1"/>
</dbReference>
<feature type="non-terminal residue" evidence="3">
    <location>
        <position position="356"/>
    </location>
</feature>
<sequence>MLCCVLPAFTVFEQEPICPGDTIEQSSPSKPAKAPGRFKAGTSLGRRLLWLTILFVMLAEIAIFLPSAAAFRTQWIQDRVQAARLVVIGVEIAKDMMVSEEVARQMLETAGIKAVRINRNGVSEIVLPAPLEPGANSVVDLRAPSLSRSLVDTCESLLSRQPQYLRVIAQLDDKPDDFLEVMVLESDLQRELFAFSVRTFWLSLLISVFSGALIYGTLLYVLVRPMRRLSGAMITFRQAPEDPTSIIQPSERRDEIGSAETGLAKLQSEVQSALKQKAHLAALGEAVAKINHDMRNILTSAQLVSDRLADHDDPKIKKMGERLVRSIDRGVSLSRTTLEYGRSAEPKPVPQTLSLY</sequence>
<dbReference type="EMBL" id="UOEE01000268">
    <property type="protein sequence ID" value="VAV98825.1"/>
    <property type="molecule type" value="Genomic_DNA"/>
</dbReference>
<keyword evidence="1" id="KW-1133">Transmembrane helix</keyword>
<dbReference type="GO" id="GO:0000155">
    <property type="term" value="F:phosphorelay sensor kinase activity"/>
    <property type="evidence" value="ECO:0007669"/>
    <property type="project" value="InterPro"/>
</dbReference>
<proteinExistence type="predicted"/>
<keyword evidence="1" id="KW-0812">Transmembrane</keyword>
<feature type="domain" description="Signal transduction histidine kinase dimerisation/phosphoacceptor" evidence="2">
    <location>
        <begin position="282"/>
        <end position="346"/>
    </location>
</feature>
<dbReference type="InterPro" id="IPR003661">
    <property type="entry name" value="HisK_dim/P_dom"/>
</dbReference>
<accession>A0A3B0SVK5</accession>
<evidence type="ECO:0000259" key="2">
    <source>
        <dbReference type="SMART" id="SM00388"/>
    </source>
</evidence>
<dbReference type="Gene3D" id="1.10.287.130">
    <property type="match status" value="1"/>
</dbReference>
<organism evidence="3">
    <name type="scientific">hydrothermal vent metagenome</name>
    <dbReference type="NCBI Taxonomy" id="652676"/>
    <lineage>
        <taxon>unclassified sequences</taxon>
        <taxon>metagenomes</taxon>
        <taxon>ecological metagenomes</taxon>
    </lineage>
</organism>
<dbReference type="InterPro" id="IPR036097">
    <property type="entry name" value="HisK_dim/P_sf"/>
</dbReference>